<dbReference type="PRINTS" id="PR00385">
    <property type="entry name" value="P450"/>
</dbReference>
<evidence type="ECO:0000313" key="9">
    <source>
        <dbReference type="Proteomes" id="UP001157974"/>
    </source>
</evidence>
<keyword evidence="7" id="KW-0503">Monooxygenase</keyword>
<dbReference type="InterPro" id="IPR036396">
    <property type="entry name" value="Cyt_P450_sf"/>
</dbReference>
<dbReference type="GO" id="GO:0020037">
    <property type="term" value="F:heme binding"/>
    <property type="evidence" value="ECO:0007669"/>
    <property type="project" value="InterPro"/>
</dbReference>
<name>A0AAV8UMT2_9RHOD</name>
<keyword evidence="3 6" id="KW-0479">Metal-binding</keyword>
<reference evidence="8 9" key="1">
    <citation type="journal article" date="2023" name="Nat. Commun.">
        <title>Origin of minicircular mitochondrial genomes in red algae.</title>
        <authorList>
            <person name="Lee Y."/>
            <person name="Cho C.H."/>
            <person name="Lee Y.M."/>
            <person name="Park S.I."/>
            <person name="Yang J.H."/>
            <person name="West J.A."/>
            <person name="Bhattacharya D."/>
            <person name="Yoon H.S."/>
        </authorList>
    </citation>
    <scope>NUCLEOTIDE SEQUENCE [LARGE SCALE GENOMIC DNA]</scope>
    <source>
        <strain evidence="8 9">CCMP1338</strain>
        <tissue evidence="8">Whole cell</tissue>
    </source>
</reference>
<keyword evidence="4 7" id="KW-0560">Oxidoreductase</keyword>
<gene>
    <name evidence="8" type="ORF">NDN08_006183</name>
</gene>
<evidence type="ECO:0000256" key="3">
    <source>
        <dbReference type="ARBA" id="ARBA00022723"/>
    </source>
</evidence>
<dbReference type="GO" id="GO:0005506">
    <property type="term" value="F:iron ion binding"/>
    <property type="evidence" value="ECO:0007669"/>
    <property type="project" value="InterPro"/>
</dbReference>
<dbReference type="InterPro" id="IPR002401">
    <property type="entry name" value="Cyt_P450_E_grp-I"/>
</dbReference>
<comment type="similarity">
    <text evidence="2 7">Belongs to the cytochrome P450 family.</text>
</comment>
<dbReference type="Pfam" id="PF00067">
    <property type="entry name" value="p450"/>
    <property type="match status" value="1"/>
</dbReference>
<dbReference type="PROSITE" id="PS00086">
    <property type="entry name" value="CYTOCHROME_P450"/>
    <property type="match status" value="1"/>
</dbReference>
<evidence type="ECO:0000256" key="5">
    <source>
        <dbReference type="ARBA" id="ARBA00023004"/>
    </source>
</evidence>
<evidence type="ECO:0000256" key="1">
    <source>
        <dbReference type="ARBA" id="ARBA00001971"/>
    </source>
</evidence>
<dbReference type="SUPFAM" id="SSF48264">
    <property type="entry name" value="Cytochrome P450"/>
    <property type="match status" value="1"/>
</dbReference>
<sequence>MFLLTDQTNFGVDAVSGIFEDGYLDFVLKGLTILAAFVVWCAVLEQVRYYKHGSSQFPGPVTVVPFVNSLLEMVNDPEEFWKRQHAYDEEGISWNALLGRLSLVATDGDLVRKILSSNGPDSFFMEIHPNAKQIFSSGNIALLWGDVHKALRRSFLNLFSRKAMNTYLPIQEGTSRETIKEWMETVQGDEIDIRHLIRPLTLTVSQRLLVGNYLEDPKRFGDDYQYINDGMLCLPINFPGTTLYKACQARVRLEDELEKISAKSKSLVAAGKEPDCLLDYWAEKIIQECKEAEKLGVEGPEYAAPRRMAETMIDFLFASQDASTASYTWAVKLLADYPDVLAKVRDEQERVRPGNSEFTAERMESLIYTRAVVMEILRYKPPAMTIPQAAQKTVNVTEKVRIPKGTLIFPSLWAARNHGWTNPDCFDPERMMPHRDEMLKNRANFLTFGAGPHYCPGKELAISNLIVFISLFSVLADWTRRDTIDSDRICYLPTTYPYDCLVTMEKRAPVSS</sequence>
<feature type="binding site" description="axial binding residue" evidence="6">
    <location>
        <position position="455"/>
    </location>
    <ligand>
        <name>heme</name>
        <dbReference type="ChEBI" id="CHEBI:30413"/>
    </ligand>
    <ligandPart>
        <name>Fe</name>
        <dbReference type="ChEBI" id="CHEBI:18248"/>
    </ligandPart>
</feature>
<keyword evidence="5 6" id="KW-0408">Iron</keyword>
<evidence type="ECO:0000313" key="8">
    <source>
        <dbReference type="EMBL" id="KAJ8902863.1"/>
    </source>
</evidence>
<evidence type="ECO:0000256" key="6">
    <source>
        <dbReference type="PIRSR" id="PIRSR602401-1"/>
    </source>
</evidence>
<organism evidence="8 9">
    <name type="scientific">Rhodosorus marinus</name>
    <dbReference type="NCBI Taxonomy" id="101924"/>
    <lineage>
        <taxon>Eukaryota</taxon>
        <taxon>Rhodophyta</taxon>
        <taxon>Stylonematophyceae</taxon>
        <taxon>Stylonematales</taxon>
        <taxon>Stylonemataceae</taxon>
        <taxon>Rhodosorus</taxon>
    </lineage>
</organism>
<dbReference type="Proteomes" id="UP001157974">
    <property type="component" value="Unassembled WGS sequence"/>
</dbReference>
<evidence type="ECO:0000256" key="2">
    <source>
        <dbReference type="ARBA" id="ARBA00010617"/>
    </source>
</evidence>
<keyword evidence="9" id="KW-1185">Reference proteome</keyword>
<dbReference type="GO" id="GO:0016705">
    <property type="term" value="F:oxidoreductase activity, acting on paired donors, with incorporation or reduction of molecular oxygen"/>
    <property type="evidence" value="ECO:0007669"/>
    <property type="project" value="InterPro"/>
</dbReference>
<dbReference type="EMBL" id="JAMWBK010000008">
    <property type="protein sequence ID" value="KAJ8902863.1"/>
    <property type="molecule type" value="Genomic_DNA"/>
</dbReference>
<evidence type="ECO:0000256" key="4">
    <source>
        <dbReference type="ARBA" id="ARBA00023002"/>
    </source>
</evidence>
<dbReference type="InterPro" id="IPR001128">
    <property type="entry name" value="Cyt_P450"/>
</dbReference>
<evidence type="ECO:0000256" key="7">
    <source>
        <dbReference type="RuleBase" id="RU000461"/>
    </source>
</evidence>
<dbReference type="CDD" id="cd11082">
    <property type="entry name" value="CYP61_CYP710"/>
    <property type="match status" value="1"/>
</dbReference>
<dbReference type="PRINTS" id="PR00463">
    <property type="entry name" value="EP450I"/>
</dbReference>
<comment type="cofactor">
    <cofactor evidence="1 6">
        <name>heme</name>
        <dbReference type="ChEBI" id="CHEBI:30413"/>
    </cofactor>
</comment>
<dbReference type="PANTHER" id="PTHR24286:SF228">
    <property type="entry name" value="C-22 STEROL DESATURASE ERG5"/>
    <property type="match status" value="1"/>
</dbReference>
<dbReference type="InterPro" id="IPR017972">
    <property type="entry name" value="Cyt_P450_CS"/>
</dbReference>
<accession>A0AAV8UMT2</accession>
<comment type="caution">
    <text evidence="8">The sequence shown here is derived from an EMBL/GenBank/DDBJ whole genome shotgun (WGS) entry which is preliminary data.</text>
</comment>
<dbReference type="AlphaFoldDB" id="A0AAV8UMT2"/>
<proteinExistence type="inferred from homology"/>
<dbReference type="Gene3D" id="1.10.630.10">
    <property type="entry name" value="Cytochrome P450"/>
    <property type="match status" value="1"/>
</dbReference>
<keyword evidence="6 7" id="KW-0349">Heme</keyword>
<protein>
    <recommendedName>
        <fullName evidence="10">Cytochrome P450</fullName>
    </recommendedName>
</protein>
<dbReference type="GO" id="GO:0016125">
    <property type="term" value="P:sterol metabolic process"/>
    <property type="evidence" value="ECO:0007669"/>
    <property type="project" value="TreeGrafter"/>
</dbReference>
<dbReference type="GO" id="GO:0004497">
    <property type="term" value="F:monooxygenase activity"/>
    <property type="evidence" value="ECO:0007669"/>
    <property type="project" value="UniProtKB-KW"/>
</dbReference>
<evidence type="ECO:0008006" key="10">
    <source>
        <dbReference type="Google" id="ProtNLM"/>
    </source>
</evidence>
<dbReference type="PANTHER" id="PTHR24286">
    <property type="entry name" value="CYTOCHROME P450 26"/>
    <property type="match status" value="1"/>
</dbReference>